<sequence length="222" mass="23673">MTDPQNILIIGGHGNVGLRIAPLLNSKGHSVTSLIRNPEQRPAIEATGATAHIADIRALNPQQWDELLAQYDTVIWTAGAGGKGGVENTYAVDRDAAIASMRAAERQRTRYVMVSFWGATTREIPQEHPLHHYGLAKKAADEELLASDLDFVILAPTALHDGPTEGIAVVEVEATAEAPKADTSRELVAEVAAFEASAATLPNAIVAFHDGDEDVKQALSAR</sequence>
<dbReference type="OrthoDB" id="4248066at2"/>
<organism evidence="2 3">
    <name type="scientific">Corynebacterium pseudopelargi</name>
    <dbReference type="NCBI Taxonomy" id="2080757"/>
    <lineage>
        <taxon>Bacteria</taxon>
        <taxon>Bacillati</taxon>
        <taxon>Actinomycetota</taxon>
        <taxon>Actinomycetes</taxon>
        <taxon>Mycobacteriales</taxon>
        <taxon>Corynebacteriaceae</taxon>
        <taxon>Corynebacterium</taxon>
    </lineage>
</organism>
<dbReference type="GO" id="GO:0016829">
    <property type="term" value="F:lyase activity"/>
    <property type="evidence" value="ECO:0007669"/>
    <property type="project" value="UniProtKB-KW"/>
</dbReference>
<dbReference type="EC" id="4.-.-.-" evidence="2"/>
<dbReference type="EMBL" id="CP033898">
    <property type="protein sequence ID" value="AZA08812.1"/>
    <property type="molecule type" value="Genomic_DNA"/>
</dbReference>
<feature type="domain" description="NAD(P)-binding" evidence="1">
    <location>
        <begin position="11"/>
        <end position="193"/>
    </location>
</feature>
<dbReference type="PANTHER" id="PTHR15020:SF50">
    <property type="entry name" value="UPF0659 PROTEIN YMR090W"/>
    <property type="match status" value="1"/>
</dbReference>
<keyword evidence="2" id="KW-0456">Lyase</keyword>
<dbReference type="KEGG" id="cpso:CPPEL_03405"/>
<dbReference type="RefSeq" id="WP_123959808.1">
    <property type="nucleotide sequence ID" value="NZ_CP033898.1"/>
</dbReference>
<proteinExistence type="predicted"/>
<evidence type="ECO:0000313" key="2">
    <source>
        <dbReference type="EMBL" id="AZA08812.1"/>
    </source>
</evidence>
<reference evidence="2 3" key="1">
    <citation type="submission" date="2018-11" db="EMBL/GenBank/DDBJ databases">
        <authorList>
            <person name="Kleinhagauer T."/>
            <person name="Glaeser S.P."/>
            <person name="Spergser J."/>
            <person name="Ruckert C."/>
            <person name="Kaempfer P."/>
            <person name="Busse H.-J."/>
        </authorList>
    </citation>
    <scope>NUCLEOTIDE SEQUENCE [LARGE SCALE GENOMIC DNA]</scope>
    <source>
        <strain evidence="2 3">812CH</strain>
    </source>
</reference>
<dbReference type="InterPro" id="IPR016040">
    <property type="entry name" value="NAD(P)-bd_dom"/>
</dbReference>
<evidence type="ECO:0000313" key="3">
    <source>
        <dbReference type="Proteomes" id="UP000271426"/>
    </source>
</evidence>
<gene>
    <name evidence="2" type="primary">yhfK</name>
    <name evidence="2" type="ORF">CPPEL_03405</name>
</gene>
<evidence type="ECO:0000259" key="1">
    <source>
        <dbReference type="Pfam" id="PF13460"/>
    </source>
</evidence>
<protein>
    <submittedName>
        <fullName evidence="2">Putative sugar epimerase YhfK</fullName>
        <ecNumber evidence="2">4.-.-.-</ecNumber>
    </submittedName>
</protein>
<name>A0A3G6IT30_9CORY</name>
<accession>A0A3G6IT30</accession>
<dbReference type="Pfam" id="PF13460">
    <property type="entry name" value="NAD_binding_10"/>
    <property type="match status" value="1"/>
</dbReference>
<dbReference type="Proteomes" id="UP000271426">
    <property type="component" value="Chromosome"/>
</dbReference>
<dbReference type="PANTHER" id="PTHR15020">
    <property type="entry name" value="FLAVIN REDUCTASE-RELATED"/>
    <property type="match status" value="1"/>
</dbReference>
<dbReference type="SUPFAM" id="SSF51735">
    <property type="entry name" value="NAD(P)-binding Rossmann-fold domains"/>
    <property type="match status" value="1"/>
</dbReference>
<dbReference type="InterPro" id="IPR036291">
    <property type="entry name" value="NAD(P)-bd_dom_sf"/>
</dbReference>
<dbReference type="AlphaFoldDB" id="A0A3G6IT30"/>
<keyword evidence="3" id="KW-1185">Reference proteome</keyword>
<dbReference type="Gene3D" id="3.40.50.720">
    <property type="entry name" value="NAD(P)-binding Rossmann-like Domain"/>
    <property type="match status" value="1"/>
</dbReference>